<evidence type="ECO:0000256" key="6">
    <source>
        <dbReference type="ARBA" id="ARBA00022723"/>
    </source>
</evidence>
<dbReference type="PROSITE" id="PS50846">
    <property type="entry name" value="HMA_2"/>
    <property type="match status" value="1"/>
</dbReference>
<dbReference type="Pfam" id="PF00702">
    <property type="entry name" value="Hydrolase"/>
    <property type="match status" value="1"/>
</dbReference>
<comment type="subcellular location">
    <subcellularLocation>
        <location evidence="1">Cell membrane</location>
        <topology evidence="1">Multi-pass membrane protein</topology>
    </subcellularLocation>
</comment>
<organism evidence="14 15">
    <name type="scientific">Falsiroseomonas oleicola</name>
    <dbReference type="NCBI Taxonomy" id="2801474"/>
    <lineage>
        <taxon>Bacteria</taxon>
        <taxon>Pseudomonadati</taxon>
        <taxon>Pseudomonadota</taxon>
        <taxon>Alphaproteobacteria</taxon>
        <taxon>Acetobacterales</taxon>
        <taxon>Roseomonadaceae</taxon>
        <taxon>Falsiroseomonas</taxon>
    </lineage>
</organism>
<dbReference type="InterPro" id="IPR059000">
    <property type="entry name" value="ATPase_P-type_domA"/>
</dbReference>
<dbReference type="PROSITE" id="PS01047">
    <property type="entry name" value="HMA_1"/>
    <property type="match status" value="1"/>
</dbReference>
<feature type="domain" description="HMA" evidence="13">
    <location>
        <begin position="91"/>
        <end position="157"/>
    </location>
</feature>
<dbReference type="NCBIfam" id="TIGR01525">
    <property type="entry name" value="ATPase-IB_hvy"/>
    <property type="match status" value="1"/>
</dbReference>
<keyword evidence="12" id="KW-0812">Transmembrane</keyword>
<proteinExistence type="inferred from homology"/>
<feature type="transmembrane region" description="Helical" evidence="12">
    <location>
        <begin position="456"/>
        <end position="484"/>
    </location>
</feature>
<protein>
    <submittedName>
        <fullName evidence="14">Heavy metal translocating P-type ATPase</fullName>
    </submittedName>
</protein>
<evidence type="ECO:0000256" key="11">
    <source>
        <dbReference type="ARBA" id="ARBA00023065"/>
    </source>
</evidence>
<gene>
    <name evidence="14" type="ORF">JJQ90_16505</name>
</gene>
<feature type="transmembrane region" description="Helical" evidence="12">
    <location>
        <begin position="425"/>
        <end position="444"/>
    </location>
</feature>
<comment type="similarity">
    <text evidence="2 12">Belongs to the cation transport ATPase (P-type) (TC 3.A.3) family. Type IB subfamily.</text>
</comment>
<evidence type="ECO:0000313" key="14">
    <source>
        <dbReference type="EMBL" id="MBU8545326.1"/>
    </source>
</evidence>
<dbReference type="PANTHER" id="PTHR43520:SF5">
    <property type="entry name" value="CATION-TRANSPORTING P-TYPE ATPASE-RELATED"/>
    <property type="match status" value="1"/>
</dbReference>
<dbReference type="CDD" id="cd00371">
    <property type="entry name" value="HMA"/>
    <property type="match status" value="1"/>
</dbReference>
<dbReference type="NCBIfam" id="TIGR01511">
    <property type="entry name" value="ATPase-IB1_Cu"/>
    <property type="match status" value="1"/>
</dbReference>
<dbReference type="InterPro" id="IPR027256">
    <property type="entry name" value="P-typ_ATPase_IB"/>
</dbReference>
<name>A0ABS6H9E2_9PROT</name>
<dbReference type="EMBL" id="JAERQM010000004">
    <property type="protein sequence ID" value="MBU8545326.1"/>
    <property type="molecule type" value="Genomic_DNA"/>
</dbReference>
<evidence type="ECO:0000259" key="13">
    <source>
        <dbReference type="PROSITE" id="PS50846"/>
    </source>
</evidence>
<evidence type="ECO:0000256" key="3">
    <source>
        <dbReference type="ARBA" id="ARBA00022448"/>
    </source>
</evidence>
<feature type="transmembrane region" description="Helical" evidence="12">
    <location>
        <begin position="209"/>
        <end position="230"/>
    </location>
</feature>
<accession>A0ABS6H9E2</accession>
<dbReference type="InterPro" id="IPR001757">
    <property type="entry name" value="P_typ_ATPase"/>
</dbReference>
<keyword evidence="3" id="KW-0813">Transport</keyword>
<evidence type="ECO:0000256" key="1">
    <source>
        <dbReference type="ARBA" id="ARBA00004651"/>
    </source>
</evidence>
<evidence type="ECO:0000313" key="15">
    <source>
        <dbReference type="Proteomes" id="UP000689967"/>
    </source>
</evidence>
<dbReference type="InterPro" id="IPR017969">
    <property type="entry name" value="Heavy-metal-associated_CS"/>
</dbReference>
<feature type="transmembrane region" description="Helical" evidence="12">
    <location>
        <begin position="174"/>
        <end position="197"/>
    </location>
</feature>
<dbReference type="Pfam" id="PF00122">
    <property type="entry name" value="E1-E2_ATPase"/>
    <property type="match status" value="1"/>
</dbReference>
<dbReference type="InterPro" id="IPR006121">
    <property type="entry name" value="HMA_dom"/>
</dbReference>
<feature type="transmembrane region" description="Helical" evidence="12">
    <location>
        <begin position="740"/>
        <end position="756"/>
    </location>
</feature>
<evidence type="ECO:0000256" key="5">
    <source>
        <dbReference type="ARBA" id="ARBA00022553"/>
    </source>
</evidence>
<keyword evidence="8 12" id="KW-0067">ATP-binding</keyword>
<keyword evidence="6 12" id="KW-0479">Metal-binding</keyword>
<keyword evidence="5" id="KW-0597">Phosphoprotein</keyword>
<dbReference type="Proteomes" id="UP000689967">
    <property type="component" value="Unassembled WGS sequence"/>
</dbReference>
<sequence>MSSEPAIRERFQPAPIGLSRAHCAHCGTPLAPGQGAFCCAGCNGAHALVRGLGLDAFYRRQDTAAGTLRPPEAPPAFDAATLAVAQADGTQRLELMVSGLTCGACVWLVEQALAAEPDVLRARASLSARRLTVVWRGPAERARDLVALVARLGFRVAPWSPACLRATEDAEGQALLRALGIAAFGSMNVMLVSIAVWVGGDMGEQTRALMHWLAALIGLPTVLVAGMPFYRSAWDSLRARRGNMDLAVSLGVIATTLMSLSEAFRNGPYTWFDGATALLALLLAGRVLDRGMRRRARQAVAELLALQDGTVALLCADGTTRSVPAESIHAGDWLLVASGDRLRLDGVAVEEVVLDLGATTGESVPRRLPAGEILAAGSVNMGAGFRMRVTAALKDGSLAALGRLLERAEQGRGRFVSIADRAARFYVPIIHTVAFATFLGWWLGVGVSWQAALVPAVAALIVTCPCGLAIAVPAVQVAAVGALFRRGVLVASPTALERLASADHAVLDKTGTLSEGHPDLLPDATLDPAMLRLAASLARSSRHPLAQAVVRACPEAPALDQVVEVPGSGLRRGDVRLGSAAFCGVVEAPDSGMSLWLSLPGQPPIAFRFQDQLREDSGRVVAAIQALGLRTELLSGDAPATVEDAAEVTGIGPWQARATPADKAARIEALRGAGARPLMVGDGINDAAALAMAHVSVSPANGTDIAQAASDLVLRGEGLGALPYAIRVARRAQRLARQNIAFSLIYNVVAVPAAVLGFVTPLIAALVMASSSIIVICNALRAGKEPV</sequence>
<comment type="caution">
    <text evidence="14">The sequence shown here is derived from an EMBL/GenBank/DDBJ whole genome shotgun (WGS) entry which is preliminary data.</text>
</comment>
<evidence type="ECO:0000256" key="7">
    <source>
        <dbReference type="ARBA" id="ARBA00022741"/>
    </source>
</evidence>
<keyword evidence="11" id="KW-0406">Ion transport</keyword>
<keyword evidence="9" id="KW-0460">Magnesium</keyword>
<dbReference type="NCBIfam" id="TIGR01494">
    <property type="entry name" value="ATPase_P-type"/>
    <property type="match status" value="2"/>
</dbReference>
<keyword evidence="12" id="KW-0472">Membrane</keyword>
<dbReference type="PANTHER" id="PTHR43520">
    <property type="entry name" value="ATP7, ISOFORM B"/>
    <property type="match status" value="1"/>
</dbReference>
<keyword evidence="15" id="KW-1185">Reference proteome</keyword>
<evidence type="ECO:0000256" key="12">
    <source>
        <dbReference type="RuleBase" id="RU362081"/>
    </source>
</evidence>
<evidence type="ECO:0000256" key="8">
    <source>
        <dbReference type="ARBA" id="ARBA00022840"/>
    </source>
</evidence>
<reference evidence="14 15" key="1">
    <citation type="submission" date="2021-01" db="EMBL/GenBank/DDBJ databases">
        <title>Roseomonas sp. nov, a bacterium isolated from an oil production mixture in Yumen Oilfield.</title>
        <authorList>
            <person name="Wu D."/>
        </authorList>
    </citation>
    <scope>NUCLEOTIDE SEQUENCE [LARGE SCALE GENOMIC DNA]</scope>
    <source>
        <strain evidence="14 15">ROY-5-3</strain>
    </source>
</reference>
<dbReference type="Pfam" id="PF00403">
    <property type="entry name" value="HMA"/>
    <property type="match status" value="1"/>
</dbReference>
<evidence type="ECO:0000256" key="2">
    <source>
        <dbReference type="ARBA" id="ARBA00006024"/>
    </source>
</evidence>
<dbReference type="RefSeq" id="WP_216877240.1">
    <property type="nucleotide sequence ID" value="NZ_JAERQM010000004.1"/>
</dbReference>
<keyword evidence="12" id="KW-1133">Transmembrane helix</keyword>
<keyword evidence="7 12" id="KW-0547">Nucleotide-binding</keyword>
<evidence type="ECO:0000256" key="4">
    <source>
        <dbReference type="ARBA" id="ARBA00022475"/>
    </source>
</evidence>
<feature type="transmembrane region" description="Helical" evidence="12">
    <location>
        <begin position="269"/>
        <end position="288"/>
    </location>
</feature>
<keyword evidence="10" id="KW-1278">Translocase</keyword>
<evidence type="ECO:0000256" key="9">
    <source>
        <dbReference type="ARBA" id="ARBA00022842"/>
    </source>
</evidence>
<keyword evidence="4 12" id="KW-1003">Cell membrane</keyword>
<feature type="transmembrane region" description="Helical" evidence="12">
    <location>
        <begin position="242"/>
        <end position="263"/>
    </location>
</feature>
<evidence type="ECO:0000256" key="10">
    <source>
        <dbReference type="ARBA" id="ARBA00022967"/>
    </source>
</evidence>